<proteinExistence type="predicted"/>
<dbReference type="Proteomes" id="UP001162501">
    <property type="component" value="Chromosome 11"/>
</dbReference>
<sequence>MPPGGTSSAHTAGPVTERLTRAASEHLWLPRRIRRAPGSAAALPGNKHKPRCAGLEVQASLPFPNFLIDLIEKNQLYVMNFIVFSYLFPNLTVAT</sequence>
<name>A0AC59Y8H0_RANTA</name>
<protein>
    <submittedName>
        <fullName evidence="1">Uncharacterized protein</fullName>
    </submittedName>
</protein>
<evidence type="ECO:0000313" key="2">
    <source>
        <dbReference type="Proteomes" id="UP001162501"/>
    </source>
</evidence>
<accession>A0AC59Y8H0</accession>
<dbReference type="EMBL" id="OX596095">
    <property type="protein sequence ID" value="CAM9458258.1"/>
    <property type="molecule type" value="Genomic_DNA"/>
</dbReference>
<evidence type="ECO:0000313" key="1">
    <source>
        <dbReference type="EMBL" id="CAM9458258.1"/>
    </source>
</evidence>
<organism evidence="1 2">
    <name type="scientific">Rangifer tarandus platyrhynchus</name>
    <name type="common">Svalbard reindeer</name>
    <dbReference type="NCBI Taxonomy" id="3082113"/>
    <lineage>
        <taxon>Eukaryota</taxon>
        <taxon>Metazoa</taxon>
        <taxon>Chordata</taxon>
        <taxon>Craniata</taxon>
        <taxon>Vertebrata</taxon>
        <taxon>Euteleostomi</taxon>
        <taxon>Mammalia</taxon>
        <taxon>Eutheria</taxon>
        <taxon>Laurasiatheria</taxon>
        <taxon>Artiodactyla</taxon>
        <taxon>Ruminantia</taxon>
        <taxon>Pecora</taxon>
        <taxon>Cervidae</taxon>
        <taxon>Odocoileinae</taxon>
        <taxon>Rangifer</taxon>
    </lineage>
</organism>
<gene>
    <name evidence="1" type="ORF">MRATA1EN22A_LOCUS2785</name>
</gene>
<reference evidence="1" key="1">
    <citation type="submission" date="2023-05" db="EMBL/GenBank/DDBJ databases">
        <authorList>
            <consortium name="ELIXIR-Norway"/>
        </authorList>
    </citation>
    <scope>NUCLEOTIDE SEQUENCE</scope>
</reference>
<reference evidence="1" key="2">
    <citation type="submission" date="2025-03" db="EMBL/GenBank/DDBJ databases">
        <authorList>
            <consortium name="ELIXIR-Norway"/>
            <consortium name="Elixir Norway"/>
        </authorList>
    </citation>
    <scope>NUCLEOTIDE SEQUENCE</scope>
</reference>